<feature type="domain" description="Mutator-like transposase" evidence="2">
    <location>
        <begin position="1"/>
        <end position="142"/>
    </location>
</feature>
<feature type="region of interest" description="Disordered" evidence="1">
    <location>
        <begin position="20"/>
        <end position="40"/>
    </location>
</feature>
<dbReference type="PANTHER" id="PTHR33309">
    <property type="entry name" value="KERATIN, ULTRA HIGH-SULFUR MATRIX PROTEIN-LIKE"/>
    <property type="match status" value="1"/>
</dbReference>
<evidence type="ECO:0000256" key="1">
    <source>
        <dbReference type="SAM" id="MobiDB-lite"/>
    </source>
</evidence>
<comment type="caution">
    <text evidence="3">The sequence shown here is derived from an EMBL/GenBank/DDBJ whole genome shotgun (WGS) entry which is preliminary data.</text>
</comment>
<dbReference type="PANTHER" id="PTHR33309:SF3">
    <property type="entry name" value="CCHC-TYPE DOMAIN-CONTAINING PROTEIN"/>
    <property type="match status" value="1"/>
</dbReference>
<dbReference type="Proteomes" id="UP000762676">
    <property type="component" value="Unassembled WGS sequence"/>
</dbReference>
<sequence>MEAEGSVRIFQRSCEMPRRLQYEKYPGDGDSSSFKKAADSDPYEETIEKLECVGHVQKRVGSRLRKLKQDKKGKKLEDGKGLAAAGRLTDKKIDSLQNYYGFAIRQNAGNLDGMVAAVEPVLPHIASTDQKPNHDKCPENWCKYKQHPKIYKHKHGLSDPVIKVIKPIFKDLAREDLLRKCLQGKTQNNNECLNKLIWDRCSKEMFAERNIVKEAVNSAVAYYNDGSQSIIRLHQILGIQSKVYPSLLCSEQDRSRFLKSGIKCSEKAKKRRKTLRATKKGFLEKVHRAEGDVYTPGGF</sequence>
<reference evidence="3 4" key="1">
    <citation type="journal article" date="2021" name="Elife">
        <title>Chloroplast acquisition without the gene transfer in kleptoplastic sea slugs, Plakobranchus ocellatus.</title>
        <authorList>
            <person name="Maeda T."/>
            <person name="Takahashi S."/>
            <person name="Yoshida T."/>
            <person name="Shimamura S."/>
            <person name="Takaki Y."/>
            <person name="Nagai Y."/>
            <person name="Toyoda A."/>
            <person name="Suzuki Y."/>
            <person name="Arimoto A."/>
            <person name="Ishii H."/>
            <person name="Satoh N."/>
            <person name="Nishiyama T."/>
            <person name="Hasebe M."/>
            <person name="Maruyama T."/>
            <person name="Minagawa J."/>
            <person name="Obokata J."/>
            <person name="Shigenobu S."/>
        </authorList>
    </citation>
    <scope>NUCLEOTIDE SEQUENCE [LARGE SCALE GENOMIC DNA]</scope>
</reference>
<dbReference type="InterPro" id="IPR049012">
    <property type="entry name" value="Mutator_transp_dom"/>
</dbReference>
<proteinExistence type="predicted"/>
<dbReference type="Pfam" id="PF20700">
    <property type="entry name" value="Mutator"/>
    <property type="match status" value="1"/>
</dbReference>
<evidence type="ECO:0000259" key="2">
    <source>
        <dbReference type="Pfam" id="PF20700"/>
    </source>
</evidence>
<protein>
    <recommendedName>
        <fullName evidence="2">Mutator-like transposase domain-containing protein</fullName>
    </recommendedName>
</protein>
<dbReference type="EMBL" id="BMAT01010532">
    <property type="protein sequence ID" value="GFS27558.1"/>
    <property type="molecule type" value="Genomic_DNA"/>
</dbReference>
<evidence type="ECO:0000313" key="3">
    <source>
        <dbReference type="EMBL" id="GFS27558.1"/>
    </source>
</evidence>
<gene>
    <name evidence="3" type="ORF">ElyMa_005281300</name>
</gene>
<organism evidence="3 4">
    <name type="scientific">Elysia marginata</name>
    <dbReference type="NCBI Taxonomy" id="1093978"/>
    <lineage>
        <taxon>Eukaryota</taxon>
        <taxon>Metazoa</taxon>
        <taxon>Spiralia</taxon>
        <taxon>Lophotrochozoa</taxon>
        <taxon>Mollusca</taxon>
        <taxon>Gastropoda</taxon>
        <taxon>Heterobranchia</taxon>
        <taxon>Euthyneura</taxon>
        <taxon>Panpulmonata</taxon>
        <taxon>Sacoglossa</taxon>
        <taxon>Placobranchoidea</taxon>
        <taxon>Plakobranchidae</taxon>
        <taxon>Elysia</taxon>
    </lineage>
</organism>
<name>A0AAV4JXN3_9GAST</name>
<keyword evidence="4" id="KW-1185">Reference proteome</keyword>
<accession>A0AAV4JXN3</accession>
<evidence type="ECO:0000313" key="4">
    <source>
        <dbReference type="Proteomes" id="UP000762676"/>
    </source>
</evidence>
<dbReference type="AlphaFoldDB" id="A0AAV4JXN3"/>